<sequence length="428" mass="47844">MPEILRKRVLHVLFSWLVLGTIASPLEPEEIGSSPQIQAVFLNPPPRECPVLQDGSTTNTFPWTHPPTCLSLIRPSSPGSHTGKAHTYCVYTNTAFNNGRGISIVTSPETAAELSYEVWESGVGGRGHSKSEEQWEVKETEGKGFGLFAKRDIDPGETLILQTPVLLVSREVLDSVSHSRRRTLLEKAVTQLPPTTRELVMSLSRRGGDSVIEDIINVNAHRAKVWDGTFHLLLNPEAARINHACRPNTYYRFNDHTLLFDLFALRPISPGEEMTYSYGFSTEPHATRQERLKGTWGFTCTCSLCTSPTSTLALSDTNLLTISSIKSSLPTSLDDIPQYITILPKLISLLDEEGLLAEMPLYEEILAYAWSAVRDKEKARAWAERARWHWGVVAGKESWEARRMGELAENVEGHFTWGMWEGEWASLG</sequence>
<evidence type="ECO:0000313" key="4">
    <source>
        <dbReference type="Proteomes" id="UP000800036"/>
    </source>
</evidence>
<dbReference type="Gene3D" id="1.25.40.10">
    <property type="entry name" value="Tetratricopeptide repeat domain"/>
    <property type="match status" value="1"/>
</dbReference>
<dbReference type="AlphaFoldDB" id="A0A6A5V332"/>
<accession>A0A6A5V332</accession>
<dbReference type="EMBL" id="ML976699">
    <property type="protein sequence ID" value="KAF1970659.1"/>
    <property type="molecule type" value="Genomic_DNA"/>
</dbReference>
<dbReference type="InterPro" id="IPR011990">
    <property type="entry name" value="TPR-like_helical_dom_sf"/>
</dbReference>
<reference evidence="3" key="1">
    <citation type="journal article" date="2020" name="Stud. Mycol.">
        <title>101 Dothideomycetes genomes: a test case for predicting lifestyles and emergence of pathogens.</title>
        <authorList>
            <person name="Haridas S."/>
            <person name="Albert R."/>
            <person name="Binder M."/>
            <person name="Bloem J."/>
            <person name="Labutti K."/>
            <person name="Salamov A."/>
            <person name="Andreopoulos B."/>
            <person name="Baker S."/>
            <person name="Barry K."/>
            <person name="Bills G."/>
            <person name="Bluhm B."/>
            <person name="Cannon C."/>
            <person name="Castanera R."/>
            <person name="Culley D."/>
            <person name="Daum C."/>
            <person name="Ezra D."/>
            <person name="Gonzalez J."/>
            <person name="Henrissat B."/>
            <person name="Kuo A."/>
            <person name="Liang C."/>
            <person name="Lipzen A."/>
            <person name="Lutzoni F."/>
            <person name="Magnuson J."/>
            <person name="Mondo S."/>
            <person name="Nolan M."/>
            <person name="Ohm R."/>
            <person name="Pangilinan J."/>
            <person name="Park H.-J."/>
            <person name="Ramirez L."/>
            <person name="Alfaro M."/>
            <person name="Sun H."/>
            <person name="Tritt A."/>
            <person name="Yoshinaga Y."/>
            <person name="Zwiers L.-H."/>
            <person name="Turgeon B."/>
            <person name="Goodwin S."/>
            <person name="Spatafora J."/>
            <person name="Crous P."/>
            <person name="Grigoriev I."/>
        </authorList>
    </citation>
    <scope>NUCLEOTIDE SEQUENCE</scope>
    <source>
        <strain evidence="3">CBS 107.79</strain>
    </source>
</reference>
<feature type="chain" id="PRO_5025684071" evidence="1">
    <location>
        <begin position="24"/>
        <end position="428"/>
    </location>
</feature>
<dbReference type="SMART" id="SM00317">
    <property type="entry name" value="SET"/>
    <property type="match status" value="1"/>
</dbReference>
<dbReference type="Proteomes" id="UP000800036">
    <property type="component" value="Unassembled WGS sequence"/>
</dbReference>
<protein>
    <submittedName>
        <fullName evidence="3">SET domain-containing protein</fullName>
    </submittedName>
</protein>
<keyword evidence="1" id="KW-0732">Signal</keyword>
<evidence type="ECO:0000259" key="2">
    <source>
        <dbReference type="PROSITE" id="PS50280"/>
    </source>
</evidence>
<dbReference type="SUPFAM" id="SSF82199">
    <property type="entry name" value="SET domain"/>
    <property type="match status" value="1"/>
</dbReference>
<dbReference type="InterPro" id="IPR053185">
    <property type="entry name" value="SET_domain_protein"/>
</dbReference>
<dbReference type="Pfam" id="PF00856">
    <property type="entry name" value="SET"/>
    <property type="match status" value="1"/>
</dbReference>
<dbReference type="PROSITE" id="PS50280">
    <property type="entry name" value="SET"/>
    <property type="match status" value="1"/>
</dbReference>
<feature type="domain" description="SET" evidence="2">
    <location>
        <begin position="133"/>
        <end position="279"/>
    </location>
</feature>
<keyword evidence="4" id="KW-1185">Reference proteome</keyword>
<feature type="signal peptide" evidence="1">
    <location>
        <begin position="1"/>
        <end position="23"/>
    </location>
</feature>
<dbReference type="PANTHER" id="PTHR47332">
    <property type="entry name" value="SET DOMAIN-CONTAINING PROTEIN 5"/>
    <property type="match status" value="1"/>
</dbReference>
<name>A0A6A5V332_9PLEO</name>
<gene>
    <name evidence="3" type="ORF">BU23DRAFT_473393</name>
</gene>
<evidence type="ECO:0000313" key="3">
    <source>
        <dbReference type="EMBL" id="KAF1970659.1"/>
    </source>
</evidence>
<dbReference type="InterPro" id="IPR001214">
    <property type="entry name" value="SET_dom"/>
</dbReference>
<dbReference type="PANTHER" id="PTHR47332:SF6">
    <property type="entry name" value="SET DOMAIN-CONTAINING PROTEIN"/>
    <property type="match status" value="1"/>
</dbReference>
<organism evidence="3 4">
    <name type="scientific">Bimuria novae-zelandiae CBS 107.79</name>
    <dbReference type="NCBI Taxonomy" id="1447943"/>
    <lineage>
        <taxon>Eukaryota</taxon>
        <taxon>Fungi</taxon>
        <taxon>Dikarya</taxon>
        <taxon>Ascomycota</taxon>
        <taxon>Pezizomycotina</taxon>
        <taxon>Dothideomycetes</taxon>
        <taxon>Pleosporomycetidae</taxon>
        <taxon>Pleosporales</taxon>
        <taxon>Massarineae</taxon>
        <taxon>Didymosphaeriaceae</taxon>
        <taxon>Bimuria</taxon>
    </lineage>
</organism>
<dbReference type="InterPro" id="IPR046341">
    <property type="entry name" value="SET_dom_sf"/>
</dbReference>
<dbReference type="CDD" id="cd20071">
    <property type="entry name" value="SET_SMYD"/>
    <property type="match status" value="1"/>
</dbReference>
<dbReference type="OrthoDB" id="1028014at2759"/>
<proteinExistence type="predicted"/>
<dbReference type="Gene3D" id="2.170.270.10">
    <property type="entry name" value="SET domain"/>
    <property type="match status" value="1"/>
</dbReference>
<evidence type="ECO:0000256" key="1">
    <source>
        <dbReference type="SAM" id="SignalP"/>
    </source>
</evidence>